<feature type="transmembrane region" description="Helical" evidence="6">
    <location>
        <begin position="393"/>
        <end position="415"/>
    </location>
</feature>
<keyword evidence="5 6" id="KW-0472">Membrane</keyword>
<feature type="domain" description="ABC3 transporter permease C-terminal" evidence="7">
    <location>
        <begin position="294"/>
        <end position="424"/>
    </location>
</feature>
<dbReference type="Proteomes" id="UP000027661">
    <property type="component" value="Unassembled WGS sequence"/>
</dbReference>
<dbReference type="GeneID" id="5303308"/>
<evidence type="ECO:0000313" key="10">
    <source>
        <dbReference type="Proteomes" id="UP000027661"/>
    </source>
</evidence>
<feature type="transmembrane region" description="Helical" evidence="6">
    <location>
        <begin position="343"/>
        <end position="364"/>
    </location>
</feature>
<feature type="domain" description="MacB-like periplasmic core" evidence="8">
    <location>
        <begin position="27"/>
        <end position="247"/>
    </location>
</feature>
<evidence type="ECO:0000256" key="3">
    <source>
        <dbReference type="ARBA" id="ARBA00022692"/>
    </source>
</evidence>
<evidence type="ECO:0000259" key="8">
    <source>
        <dbReference type="Pfam" id="PF12704"/>
    </source>
</evidence>
<sequence length="433" mass="49430">MIKYYWKQAWELLKQHKLFSVLYITGAGLAIAMTMVVFVAHYIRVAPVYPETNRAETWVLKSVTVQRVKTRGSGSWQSSHQLVRDWWYPMQEAEQVSAVYNSWELDDYIQRENLGSELNVKVKYTDPAFFRIFQFSFLAGKPFSQADFESGIMNAVVGEDLARRLFGTTEVVGKTFSLNYTDCRIVGVVKDASFLTRDSFAQLYLPYTTVAGYDKDSKSDAGMLGPYTVYFKVKDDAMGAALEAAMHEMVRKYNTSQEENKLVLSGPDVYWKSVYRRGNVPLDWWELIRLWGGLVLIFLLVPALNLCAMISTRMENRLPEMGICKAFGADRGRLLRQILIENLILTCLGGLLGLCWVWTILIAGRNWVFTLFERYGNSAPEGVDTIVSFDMLFSPWIFCAGFIVCLLLNLFSALWPAWKALGKDIVYSLNQKK</sequence>
<evidence type="ECO:0000256" key="4">
    <source>
        <dbReference type="ARBA" id="ARBA00022989"/>
    </source>
</evidence>
<evidence type="ECO:0000256" key="2">
    <source>
        <dbReference type="ARBA" id="ARBA00022475"/>
    </source>
</evidence>
<dbReference type="PANTHER" id="PTHR30572:SF18">
    <property type="entry name" value="ABC-TYPE MACROLIDE FAMILY EXPORT SYSTEM PERMEASE COMPONENT 2"/>
    <property type="match status" value="1"/>
</dbReference>
<dbReference type="InterPro" id="IPR050250">
    <property type="entry name" value="Macrolide_Exporter_MacB"/>
</dbReference>
<dbReference type="GO" id="GO:0005886">
    <property type="term" value="C:plasma membrane"/>
    <property type="evidence" value="ECO:0007669"/>
    <property type="project" value="UniProtKB-SubCell"/>
</dbReference>
<dbReference type="GO" id="GO:0022857">
    <property type="term" value="F:transmembrane transporter activity"/>
    <property type="evidence" value="ECO:0007669"/>
    <property type="project" value="TreeGrafter"/>
</dbReference>
<reference evidence="9 10" key="1">
    <citation type="submission" date="2014-04" db="EMBL/GenBank/DDBJ databases">
        <authorList>
            <person name="Sears C."/>
            <person name="Carroll K."/>
            <person name="Sack B.R."/>
            <person name="Qadri F."/>
            <person name="Myers L.L."/>
            <person name="Chung G.-T."/>
            <person name="Escheverria P."/>
            <person name="Fraser C.M."/>
            <person name="Sadzewicz L."/>
            <person name="Shefchek K.A."/>
            <person name="Tallon L."/>
            <person name="Das S.P."/>
            <person name="Daugherty S."/>
            <person name="Mongodin E.F."/>
        </authorList>
    </citation>
    <scope>NUCLEOTIDE SEQUENCE [LARGE SCALE GENOMIC DNA]</scope>
    <source>
        <strain evidence="9 10">3975 RP4</strain>
    </source>
</reference>
<keyword evidence="4 6" id="KW-1133">Transmembrane helix</keyword>
<comment type="subcellular location">
    <subcellularLocation>
        <location evidence="1">Cell membrane</location>
        <topology evidence="1">Multi-pass membrane protein</topology>
    </subcellularLocation>
</comment>
<organism evidence="9 10">
    <name type="scientific">Phocaeicola vulgatus str. 3975 RP4</name>
    <dbReference type="NCBI Taxonomy" id="1339352"/>
    <lineage>
        <taxon>Bacteria</taxon>
        <taxon>Pseudomonadati</taxon>
        <taxon>Bacteroidota</taxon>
        <taxon>Bacteroidia</taxon>
        <taxon>Bacteroidales</taxon>
        <taxon>Bacteroidaceae</taxon>
        <taxon>Phocaeicola</taxon>
    </lineage>
</organism>
<dbReference type="PANTHER" id="PTHR30572">
    <property type="entry name" value="MEMBRANE COMPONENT OF TRANSPORTER-RELATED"/>
    <property type="match status" value="1"/>
</dbReference>
<feature type="transmembrane region" description="Helical" evidence="6">
    <location>
        <begin position="290"/>
        <end position="311"/>
    </location>
</feature>
<evidence type="ECO:0000256" key="6">
    <source>
        <dbReference type="SAM" id="Phobius"/>
    </source>
</evidence>
<keyword evidence="3 6" id="KW-0812">Transmembrane</keyword>
<keyword evidence="2" id="KW-1003">Cell membrane</keyword>
<dbReference type="Pfam" id="PF02687">
    <property type="entry name" value="FtsX"/>
    <property type="match status" value="1"/>
</dbReference>
<gene>
    <name evidence="9" type="ORF">M099_0961</name>
</gene>
<protein>
    <submittedName>
        <fullName evidence="9">FtsX-like permease family protein</fullName>
    </submittedName>
</protein>
<dbReference type="RefSeq" id="WP_005846236.1">
    <property type="nucleotide sequence ID" value="NZ_JNHM01000012.1"/>
</dbReference>
<dbReference type="AlphaFoldDB" id="A0A069SL61"/>
<evidence type="ECO:0000259" key="7">
    <source>
        <dbReference type="Pfam" id="PF02687"/>
    </source>
</evidence>
<dbReference type="EMBL" id="JNHM01000012">
    <property type="protein sequence ID" value="KDS55664.1"/>
    <property type="molecule type" value="Genomic_DNA"/>
</dbReference>
<evidence type="ECO:0000256" key="5">
    <source>
        <dbReference type="ARBA" id="ARBA00023136"/>
    </source>
</evidence>
<evidence type="ECO:0000256" key="1">
    <source>
        <dbReference type="ARBA" id="ARBA00004651"/>
    </source>
</evidence>
<dbReference type="Pfam" id="PF12704">
    <property type="entry name" value="MacB_PCD"/>
    <property type="match status" value="1"/>
</dbReference>
<dbReference type="InterPro" id="IPR025857">
    <property type="entry name" value="MacB_PCD"/>
</dbReference>
<name>A0A069SL61_PHOVU</name>
<dbReference type="InterPro" id="IPR003838">
    <property type="entry name" value="ABC3_permease_C"/>
</dbReference>
<accession>A0A069SL61</accession>
<comment type="caution">
    <text evidence="9">The sequence shown here is derived from an EMBL/GenBank/DDBJ whole genome shotgun (WGS) entry which is preliminary data.</text>
</comment>
<evidence type="ECO:0000313" key="9">
    <source>
        <dbReference type="EMBL" id="KDS55664.1"/>
    </source>
</evidence>
<dbReference type="PATRIC" id="fig|1339352.3.peg.929"/>
<proteinExistence type="predicted"/>
<feature type="transmembrane region" description="Helical" evidence="6">
    <location>
        <begin position="21"/>
        <end position="43"/>
    </location>
</feature>